<keyword evidence="2" id="KW-0964">Secreted</keyword>
<dbReference type="RefSeq" id="XP_013416309.1">
    <property type="nucleotide sequence ID" value="XM_013560855.2"/>
</dbReference>
<feature type="signal peptide" evidence="7">
    <location>
        <begin position="1"/>
        <end position="27"/>
    </location>
</feature>
<feature type="chain" id="PRO_5010171679" evidence="7">
    <location>
        <begin position="28"/>
        <end position="861"/>
    </location>
</feature>
<dbReference type="PROSITE" id="PS50234">
    <property type="entry name" value="VWFA"/>
    <property type="match status" value="2"/>
</dbReference>
<keyword evidence="3 7" id="KW-0732">Signal</keyword>
<dbReference type="GeneID" id="106177910"/>
<dbReference type="Proteomes" id="UP000085678">
    <property type="component" value="Unplaced"/>
</dbReference>
<name>A0A1S3K1N6_LINAN</name>
<dbReference type="Gene3D" id="2.20.100.10">
    <property type="entry name" value="Thrombospondin type-1 (TSP1) repeat"/>
    <property type="match status" value="7"/>
</dbReference>
<dbReference type="PRINTS" id="PR01705">
    <property type="entry name" value="TSP1REPEAT"/>
</dbReference>
<keyword evidence="9" id="KW-1185">Reference proteome</keyword>
<dbReference type="FunFam" id="3.40.50.410:FF:000004">
    <property type="entry name" value="collagen alpha-6(VI) chain"/>
    <property type="match status" value="1"/>
</dbReference>
<keyword evidence="5" id="KW-1015">Disulfide bond</keyword>
<gene>
    <name evidence="10" type="primary">LOC106177910</name>
</gene>
<dbReference type="PANTHER" id="PTHR22906">
    <property type="entry name" value="PROPERDIN"/>
    <property type="match status" value="1"/>
</dbReference>
<dbReference type="Gene3D" id="3.40.50.410">
    <property type="entry name" value="von Willebrand factor, type A domain"/>
    <property type="match status" value="2"/>
</dbReference>
<dbReference type="InterPro" id="IPR000884">
    <property type="entry name" value="TSP1_rpt"/>
</dbReference>
<sequence length="861" mass="94601">MERFTISRISSLYISLIVLLGLWEIHAVPERPKFSRYRGDIPIETATKTPKPRTTTATDCGMTPADIVFVLDSSRSIWRVDFTQQLKFVKDVVSSFSISKNKIQVAVLIFSSQPQVQFFLNEYHTTADVVKAIDKIRQRPGETYTGDALITMRRDVFSTRNGARPGARKIGIVITDGLSTVPTETDSAAKAAKEAGIKMFAIGVGEIADFSEIKRIASKPENVFTVKGYDALYKIRDELTRKTCGVLNDPAATSGTTPPPIHGGWNTWESWTTCTLTCGGGTQHRMRLCNNPSPAHFGKNCHGSKADFRGCNIQNCPEDGNWSHWSPWSTCSKSCEGGTKTRYRMCNDPTPKHGGQPCKGDKEEISSCNLQPCSMPLDGAWSTWAEWSSCSSSCDSGFKRRFRYCNSPAPERGGEDCVGLDEDIVPCKVRECPVNGGWSDWEQTDCSVSCGGGLAVRTRTCTAPKPSNGGEDCRGDTKETLSCNTQKCPVNGKWEPWSPWSSCTKSCEGGTKSRKRKCVPPQHGGKDCNGADEETVSCNTDLCPIDGYWTSWSAWTACSATCGEGKKMKMRVCMPPSYGGLPCGQGETTMQQSCKVKECPVAGNWGDWSGWTKCSVPCGGGKQTRQRACDNPAPAHGGQECQGDREQSQECNKKACADESKPELVKCGENPADIVFVVDASSSIWPEDFKKLRIFLRDVVAEFNIGKDKTQVALMLFSDRPRDQFYLNTYSKKDYLLRHMLAVQQMGGGTRTDKALEKVMTGRFLKPQFGARADAKKVVIVISDGQSYYPEKTSEAAAKLKKFTSSPPIVLALGIGGQVNFRELYSIATSPVHSHVFRAIDYNSLAQIKEMVAEKACEGTR</sequence>
<evidence type="ECO:0000256" key="4">
    <source>
        <dbReference type="ARBA" id="ARBA00022737"/>
    </source>
</evidence>
<dbReference type="FunFam" id="2.20.100.10:FF:000002">
    <property type="entry name" value="Unc-5 netrin receptor C"/>
    <property type="match status" value="1"/>
</dbReference>
<evidence type="ECO:0000313" key="9">
    <source>
        <dbReference type="Proteomes" id="UP000085678"/>
    </source>
</evidence>
<dbReference type="PROSITE" id="PS50092">
    <property type="entry name" value="TSP1"/>
    <property type="match status" value="7"/>
</dbReference>
<keyword evidence="6" id="KW-0325">Glycoprotein</keyword>
<evidence type="ECO:0000259" key="8">
    <source>
        <dbReference type="PROSITE" id="PS50234"/>
    </source>
</evidence>
<evidence type="ECO:0000256" key="5">
    <source>
        <dbReference type="ARBA" id="ARBA00023157"/>
    </source>
</evidence>
<accession>A0A1S3K1N6</accession>
<feature type="domain" description="VWFA" evidence="8">
    <location>
        <begin position="66"/>
        <end position="239"/>
    </location>
</feature>
<evidence type="ECO:0000256" key="7">
    <source>
        <dbReference type="SAM" id="SignalP"/>
    </source>
</evidence>
<dbReference type="SMART" id="SM00327">
    <property type="entry name" value="VWA"/>
    <property type="match status" value="2"/>
</dbReference>
<evidence type="ECO:0000256" key="1">
    <source>
        <dbReference type="ARBA" id="ARBA00004613"/>
    </source>
</evidence>
<evidence type="ECO:0000256" key="2">
    <source>
        <dbReference type="ARBA" id="ARBA00022525"/>
    </source>
</evidence>
<organism evidence="9 10">
    <name type="scientific">Lingula anatina</name>
    <name type="common">Brachiopod</name>
    <name type="synonym">Lingula unguis</name>
    <dbReference type="NCBI Taxonomy" id="7574"/>
    <lineage>
        <taxon>Eukaryota</taxon>
        <taxon>Metazoa</taxon>
        <taxon>Spiralia</taxon>
        <taxon>Lophotrochozoa</taxon>
        <taxon>Brachiopoda</taxon>
        <taxon>Linguliformea</taxon>
        <taxon>Lingulata</taxon>
        <taxon>Lingulida</taxon>
        <taxon>Linguloidea</taxon>
        <taxon>Lingulidae</taxon>
        <taxon>Lingula</taxon>
    </lineage>
</organism>
<dbReference type="PANTHER" id="PTHR22906:SF43">
    <property type="entry name" value="PROPERDIN"/>
    <property type="match status" value="1"/>
</dbReference>
<dbReference type="SMART" id="SM00209">
    <property type="entry name" value="TSP1"/>
    <property type="match status" value="7"/>
</dbReference>
<dbReference type="KEGG" id="lak:106177910"/>
<dbReference type="InterPro" id="IPR036465">
    <property type="entry name" value="vWFA_dom_sf"/>
</dbReference>
<protein>
    <submittedName>
        <fullName evidence="10">Coadhesin</fullName>
    </submittedName>
</protein>
<evidence type="ECO:0000256" key="6">
    <source>
        <dbReference type="ARBA" id="ARBA00023180"/>
    </source>
</evidence>
<evidence type="ECO:0000313" key="10">
    <source>
        <dbReference type="RefSeq" id="XP_013416309.1"/>
    </source>
</evidence>
<reference evidence="10" key="1">
    <citation type="submission" date="2025-08" db="UniProtKB">
        <authorList>
            <consortium name="RefSeq"/>
        </authorList>
    </citation>
    <scope>IDENTIFICATION</scope>
    <source>
        <tissue evidence="10">Gonads</tissue>
    </source>
</reference>
<feature type="domain" description="VWFA" evidence="8">
    <location>
        <begin position="673"/>
        <end position="852"/>
    </location>
</feature>
<evidence type="ECO:0000256" key="3">
    <source>
        <dbReference type="ARBA" id="ARBA00022729"/>
    </source>
</evidence>
<dbReference type="FunFam" id="2.20.100.10:FF:000007">
    <property type="entry name" value="Thrombospondin 1"/>
    <property type="match status" value="4"/>
</dbReference>
<comment type="subcellular location">
    <subcellularLocation>
        <location evidence="1">Secreted</location>
    </subcellularLocation>
</comment>
<dbReference type="InParanoid" id="A0A1S3K1N6"/>
<dbReference type="OMA" id="WSVWTVL"/>
<dbReference type="Pfam" id="PF00092">
    <property type="entry name" value="VWA"/>
    <property type="match status" value="2"/>
</dbReference>
<dbReference type="Pfam" id="PF00090">
    <property type="entry name" value="TSP_1"/>
    <property type="match status" value="7"/>
</dbReference>
<dbReference type="AlphaFoldDB" id="A0A1S3K1N6"/>
<dbReference type="FunFam" id="2.20.100.10:FF:000001">
    <property type="entry name" value="semaphorin-5A isoform X1"/>
    <property type="match status" value="1"/>
</dbReference>
<dbReference type="PRINTS" id="PR00453">
    <property type="entry name" value="VWFADOMAIN"/>
</dbReference>
<dbReference type="InterPro" id="IPR002035">
    <property type="entry name" value="VWF_A"/>
</dbReference>
<dbReference type="OrthoDB" id="446173at2759"/>
<dbReference type="CDD" id="cd01450">
    <property type="entry name" value="vWFA_subfamily_ECM"/>
    <property type="match status" value="1"/>
</dbReference>
<dbReference type="GO" id="GO:0005576">
    <property type="term" value="C:extracellular region"/>
    <property type="evidence" value="ECO:0007669"/>
    <property type="project" value="UniProtKB-SubCell"/>
</dbReference>
<dbReference type="InterPro" id="IPR036383">
    <property type="entry name" value="TSP1_rpt_sf"/>
</dbReference>
<dbReference type="SUPFAM" id="SSF53300">
    <property type="entry name" value="vWA-like"/>
    <property type="match status" value="2"/>
</dbReference>
<dbReference type="SUPFAM" id="SSF82895">
    <property type="entry name" value="TSP-1 type 1 repeat"/>
    <property type="match status" value="7"/>
</dbReference>
<proteinExistence type="predicted"/>
<dbReference type="InterPro" id="IPR052065">
    <property type="entry name" value="Compl_asym_regulator"/>
</dbReference>
<keyword evidence="4" id="KW-0677">Repeat</keyword>